<keyword evidence="4" id="KW-1185">Reference proteome</keyword>
<dbReference type="Proteomes" id="UP000291106">
    <property type="component" value="Chromosome"/>
</dbReference>
<gene>
    <name evidence="3" type="ORF">EXU30_12480</name>
</gene>
<feature type="signal peptide" evidence="1">
    <location>
        <begin position="1"/>
        <end position="18"/>
    </location>
</feature>
<dbReference type="OrthoDB" id="7062774at2"/>
<evidence type="ECO:0000256" key="1">
    <source>
        <dbReference type="SAM" id="SignalP"/>
    </source>
</evidence>
<feature type="chain" id="PRO_5019566257" evidence="1">
    <location>
        <begin position="19"/>
        <end position="172"/>
    </location>
</feature>
<dbReference type="EMBL" id="CP036200">
    <property type="protein sequence ID" value="QBF83421.1"/>
    <property type="molecule type" value="Genomic_DNA"/>
</dbReference>
<evidence type="ECO:0000313" key="4">
    <source>
        <dbReference type="Proteomes" id="UP000291106"/>
    </source>
</evidence>
<proteinExistence type="predicted"/>
<keyword evidence="1" id="KW-0732">Signal</keyword>
<accession>A0A411PIJ4</accession>
<organism evidence="3 4">
    <name type="scientific">Shewanella maritima</name>
    <dbReference type="NCBI Taxonomy" id="2520507"/>
    <lineage>
        <taxon>Bacteria</taxon>
        <taxon>Pseudomonadati</taxon>
        <taxon>Pseudomonadota</taxon>
        <taxon>Gammaproteobacteria</taxon>
        <taxon>Alteromonadales</taxon>
        <taxon>Shewanellaceae</taxon>
        <taxon>Shewanella</taxon>
    </lineage>
</organism>
<protein>
    <submittedName>
        <fullName evidence="3">DUF4124 domain-containing protein</fullName>
    </submittedName>
</protein>
<dbReference type="AlphaFoldDB" id="A0A411PIJ4"/>
<sequence>MRLLLLISLITISLSSVAAVYRWVDENGKVHYSDEPRENATEVQLNDNTQNNITVVQPTPITRSTKPSPGAQPNYKVVIASPAEEATIRDNNGNITVTANIEPKLPKGAFFTLSLNGQLKVQPQTSSIFRLTNIDRGAHTIVVNVVTQNGKVLASSPARTVFLHRASVIGRG</sequence>
<dbReference type="KEGG" id="smai:EXU30_12480"/>
<dbReference type="InterPro" id="IPR025392">
    <property type="entry name" value="DUF4124"/>
</dbReference>
<evidence type="ECO:0000313" key="3">
    <source>
        <dbReference type="EMBL" id="QBF83421.1"/>
    </source>
</evidence>
<reference evidence="3 4" key="1">
    <citation type="submission" date="2019-02" db="EMBL/GenBank/DDBJ databases">
        <title>Shewanella sp. D4-2 isolated from Dokdo Island.</title>
        <authorList>
            <person name="Baek K."/>
        </authorList>
    </citation>
    <scope>NUCLEOTIDE SEQUENCE [LARGE SCALE GENOMIC DNA]</scope>
    <source>
        <strain evidence="3 4">D4-2</strain>
    </source>
</reference>
<name>A0A411PIJ4_9GAMM</name>
<evidence type="ECO:0000259" key="2">
    <source>
        <dbReference type="Pfam" id="PF13511"/>
    </source>
</evidence>
<feature type="domain" description="DUF4124" evidence="2">
    <location>
        <begin position="16"/>
        <end position="52"/>
    </location>
</feature>
<dbReference type="Pfam" id="PF13511">
    <property type="entry name" value="DUF4124"/>
    <property type="match status" value="1"/>
</dbReference>
<dbReference type="RefSeq" id="WP_130600513.1">
    <property type="nucleotide sequence ID" value="NZ_CP036200.1"/>
</dbReference>